<reference evidence="2 3" key="1">
    <citation type="submission" date="2019-07" db="EMBL/GenBank/DDBJ databases">
        <title>Whole genome shotgun sequence of Gluconobacter kanchanaburiensis NBRC 103587.</title>
        <authorList>
            <person name="Hosoyama A."/>
            <person name="Uohara A."/>
            <person name="Ohji S."/>
            <person name="Ichikawa N."/>
        </authorList>
    </citation>
    <scope>NUCLEOTIDE SEQUENCE [LARGE SCALE GENOMIC DNA]</scope>
    <source>
        <strain evidence="2 3">NBRC 103587</strain>
    </source>
</reference>
<name>A0A511B7Z1_9PROT</name>
<keyword evidence="3" id="KW-1185">Reference proteome</keyword>
<dbReference type="RefSeq" id="WP_228119931.1">
    <property type="nucleotide sequence ID" value="NZ_BARK01000031.1"/>
</dbReference>
<evidence type="ECO:0000313" key="2">
    <source>
        <dbReference type="EMBL" id="GEK96575.1"/>
    </source>
</evidence>
<gene>
    <name evidence="2" type="ORF">GKA01_17720</name>
</gene>
<sequence length="144" mass="15659">MSEFSSPSGGMGRDLGRDIGRGGVLLVYALYIARFFTAISLLGGVILAYLLRRSSVGVERIHLNWLVRLFWYDVAFIIGSAALFLACFLTEPPGSSGPGQLFFLLPIGVFLLWNIVLLVALLVGLRGFLAGRGPLPDRFRGLAE</sequence>
<evidence type="ECO:0000256" key="1">
    <source>
        <dbReference type="SAM" id="Phobius"/>
    </source>
</evidence>
<keyword evidence="1" id="KW-1133">Transmembrane helix</keyword>
<dbReference type="EMBL" id="BJVA01000009">
    <property type="protein sequence ID" value="GEK96575.1"/>
    <property type="molecule type" value="Genomic_DNA"/>
</dbReference>
<feature type="transmembrane region" description="Helical" evidence="1">
    <location>
        <begin position="70"/>
        <end position="89"/>
    </location>
</feature>
<dbReference type="Proteomes" id="UP000321079">
    <property type="component" value="Unassembled WGS sequence"/>
</dbReference>
<evidence type="ECO:0000313" key="3">
    <source>
        <dbReference type="Proteomes" id="UP000321079"/>
    </source>
</evidence>
<dbReference type="AlphaFoldDB" id="A0A511B7Z1"/>
<proteinExistence type="predicted"/>
<keyword evidence="1" id="KW-0812">Transmembrane</keyword>
<protein>
    <submittedName>
        <fullName evidence="2">Uncharacterized protein</fullName>
    </submittedName>
</protein>
<organism evidence="2 3">
    <name type="scientific">Gluconobacter kanchanaburiensis NBRC 103587</name>
    <dbReference type="NCBI Taxonomy" id="1307948"/>
    <lineage>
        <taxon>Bacteria</taxon>
        <taxon>Pseudomonadati</taxon>
        <taxon>Pseudomonadota</taxon>
        <taxon>Alphaproteobacteria</taxon>
        <taxon>Acetobacterales</taxon>
        <taxon>Acetobacteraceae</taxon>
        <taxon>Gluconobacter</taxon>
    </lineage>
</organism>
<feature type="transmembrane region" description="Helical" evidence="1">
    <location>
        <begin position="25"/>
        <end position="50"/>
    </location>
</feature>
<feature type="transmembrane region" description="Helical" evidence="1">
    <location>
        <begin position="101"/>
        <end position="125"/>
    </location>
</feature>
<comment type="caution">
    <text evidence="2">The sequence shown here is derived from an EMBL/GenBank/DDBJ whole genome shotgun (WGS) entry which is preliminary data.</text>
</comment>
<keyword evidence="1" id="KW-0472">Membrane</keyword>
<accession>A0A511B7Z1</accession>